<dbReference type="PROSITE" id="PS51257">
    <property type="entry name" value="PROKAR_LIPOPROTEIN"/>
    <property type="match status" value="1"/>
</dbReference>
<dbReference type="Proteomes" id="UP000516361">
    <property type="component" value="Chromosome"/>
</dbReference>
<dbReference type="Gene3D" id="2.60.40.10">
    <property type="entry name" value="Immunoglobulins"/>
    <property type="match status" value="2"/>
</dbReference>
<name>A0A7G1G776_9BACT</name>
<feature type="domain" description="Bacterial Ig-like" evidence="1">
    <location>
        <begin position="1212"/>
        <end position="1275"/>
    </location>
</feature>
<organism evidence="2 3">
    <name type="scientific">Tepiditoga spiralis</name>
    <dbReference type="NCBI Taxonomy" id="2108365"/>
    <lineage>
        <taxon>Bacteria</taxon>
        <taxon>Thermotogati</taxon>
        <taxon>Thermotogota</taxon>
        <taxon>Thermotogae</taxon>
        <taxon>Petrotogales</taxon>
        <taxon>Petrotogaceae</taxon>
        <taxon>Tepiditoga</taxon>
    </lineage>
</organism>
<dbReference type="InParanoid" id="A0A7G1G776"/>
<keyword evidence="3" id="KW-1185">Reference proteome</keyword>
<accession>A0A7G1G776</accession>
<sequence length="1731" mass="191042">MKKIFLFILLFSFLFIFTGCFLDDKEPPKFIQMPELLNPIPEKAGDTLQVKLNVVDDTKITKIEFFKSGETTPFFTKIYDKSTIRDEILSSLMPYGETYYDVLIKVTDSSGNSSYRNLNKKFRTPDKSSPEILNVNLTQNLDKGINDYTLTSNINDIGSGLKQIRVFVDNATYNIQISDTKPTGVENYYYYTEKTGYSYSGLLNLELNSVGYGKHTIKIEAYDNTGKRTVSTREFMISPTSDTDLPVIEVNYPPYVEPGENYQITISASDASYIQKVKLNEMNFPISPSQPIVNKTITLKAPTEPTKKTFTAYAEDLFGKESSTKFDVFIAVNTPPVIKSFSIDTDNPSQDAPVTASFDIVDDIGLSTVRLYVDSTKIAEFGQESFQNNGRTLTKTATWTKASKGKHVMKLEVYDLHNKKSESSINIQTKDNTAPIISEVYIETLVGGNDTKKREIHSQPTFGVAFGDKIRFYANVSDAESDVKEVEFKVDGQNITTVRSTIRPNIFYSDELFDAAPTLASTILSIDVSATNTENIGTTITGNTLIIQDSVQEVYQPKIDSLIVNPILANLYDSVESRAEFADDGKLDEVKLEIKKIKSDGSIVSISDGVKPYTLDYPQGKTATLNVKWTATPAGTYVAIATAKNSLGITSTKNATFTVSGISLDIVNPADGKVFNLDDENTPINYEVKTMIGIQGTVTIIFDSDKDGDFSTNPATMTQIALSNPSLEFLSEYNTTVNKYTGQLLTTNSAVFPEPGRYRFRVDVESTEDKTIHSSSYTDITLRDMKLPVLEYLKIKSDGLTENFPDTQEVSSNGEKFYSGLDFSGNTNNTDIIFNLRVSDDGSINSVELKYDNETVALNKVESLGREDEYQGVLDKTKVKKGSKVINVTIMDSAQPNSNKVDYSFNMVGIELNKPTIESYDMALSGNSTSLTISKDDGATHEVPTGEGFNVTFSNTKLTDDTAVGRFKMILEDQFGNQTLIKQWDAAIDYPEVTEQNANTVFGSDLITSWNVPSDPGNYTILLEVDDKWYVETEGTSLKSYTEKLNRNVNDSNKILERIPITVIDYTPPAIELEVVGENTPDNIEMIKNTFAVSANIQDKYDEIKRETIVVKLQLADGTVKTFTPSTSKEGEKYITAAMTLNSSDIDGPGKLWIEFDTLKTKMHVVSKKIQVIVDQLPPQINEVTVEPRDSGNPSLGTIIVAHVGPDTVKEYDIKEVKMDLYSNGNLVNSFTAQHAGDVYFAETGDLASGDYTVKVKVTDYAGNVVNSTDKTITIEKEAPTLGNNWTHTGRQENKMAYKGADINNFSFTASDNDKLYQIIAGITKKGETDYKYYYQVNPDSKTANILESNLKENGSSYDLNSNLTDGDHVNIFITLVDNSSNGKTYKGYIYKDDTAPQAPILTNPTAAEIISENNVGDEKIVVDVTDNVGVRECQIVSLKDAADTVNIVENEQMQEGTGATDWVYTLSNLQSGLEDIFNLTVQATDLAGNAVNGVLKLKIDTKSPIINDFNIDATVPKSDDVYYVNAANTSKNFNWDITESNLNSVQILSDGIPHTVPASNVGNEAISQLISDIRLSEGTHSMRVKAIDKSSHESDSNTGKLTMVYDLTDPYLAEVKAMRSLTSTESTDIISADEVGKRISLSEDTIALKILFTETNFKYSTSNVVIKFGDDGATADATSDKINYSEVSDGGYKAIEVSSLDLSDGNDKQLDIEITDLAGNKVTKTLYIKK</sequence>
<dbReference type="EMBL" id="AP018712">
    <property type="protein sequence ID" value="BBE30777.1"/>
    <property type="molecule type" value="Genomic_DNA"/>
</dbReference>
<dbReference type="InterPro" id="IPR013783">
    <property type="entry name" value="Ig-like_fold"/>
</dbReference>
<dbReference type="Pfam" id="PF19077">
    <property type="entry name" value="Big_13"/>
    <property type="match status" value="1"/>
</dbReference>
<dbReference type="KEGG" id="ocy:OSSY52_09180"/>
<reference evidence="2 3" key="1">
    <citation type="submission" date="2018-06" db="EMBL/GenBank/DDBJ databases">
        <title>Genome sequencing of Oceanotoga sp. sy52.</title>
        <authorList>
            <person name="Mori K."/>
        </authorList>
    </citation>
    <scope>NUCLEOTIDE SEQUENCE [LARGE SCALE GENOMIC DNA]</scope>
    <source>
        <strain evidence="3">sy52</strain>
    </source>
</reference>
<dbReference type="InterPro" id="IPR044016">
    <property type="entry name" value="Big_13"/>
</dbReference>
<evidence type="ECO:0000313" key="3">
    <source>
        <dbReference type="Proteomes" id="UP000516361"/>
    </source>
</evidence>
<evidence type="ECO:0000313" key="2">
    <source>
        <dbReference type="EMBL" id="BBE30777.1"/>
    </source>
</evidence>
<dbReference type="RefSeq" id="WP_190615847.1">
    <property type="nucleotide sequence ID" value="NZ_AP018712.1"/>
</dbReference>
<protein>
    <recommendedName>
        <fullName evidence="1">Bacterial Ig-like domain-containing protein</fullName>
    </recommendedName>
</protein>
<proteinExistence type="predicted"/>
<evidence type="ECO:0000259" key="1">
    <source>
        <dbReference type="Pfam" id="PF19077"/>
    </source>
</evidence>
<gene>
    <name evidence="2" type="ORF">OSSY52_09180</name>
</gene>